<comment type="caution">
    <text evidence="2">The sequence shown here is derived from an EMBL/GenBank/DDBJ whole genome shotgun (WGS) entry which is preliminary data.</text>
</comment>
<dbReference type="Proteomes" id="UP000249542">
    <property type="component" value="Unassembled WGS sequence"/>
</dbReference>
<dbReference type="AlphaFoldDB" id="A0A2W7ISW7"/>
<feature type="transmembrane region" description="Helical" evidence="1">
    <location>
        <begin position="177"/>
        <end position="200"/>
    </location>
</feature>
<keyword evidence="3" id="KW-1185">Reference proteome</keyword>
<feature type="transmembrane region" description="Helical" evidence="1">
    <location>
        <begin position="153"/>
        <end position="171"/>
    </location>
</feature>
<evidence type="ECO:0000313" key="2">
    <source>
        <dbReference type="EMBL" id="PZW41763.1"/>
    </source>
</evidence>
<keyword evidence="1" id="KW-1133">Transmembrane helix</keyword>
<name>A0A2W7ISW7_9FLAO</name>
<proteinExistence type="predicted"/>
<reference evidence="2 3" key="1">
    <citation type="submission" date="2018-06" db="EMBL/GenBank/DDBJ databases">
        <title>Genomic Encyclopedia of Archaeal and Bacterial Type Strains, Phase II (KMG-II): from individual species to whole genera.</title>
        <authorList>
            <person name="Goeker M."/>
        </authorList>
    </citation>
    <scope>NUCLEOTIDE SEQUENCE [LARGE SCALE GENOMIC DNA]</scope>
    <source>
        <strain evidence="2 3">DSM 15361</strain>
    </source>
</reference>
<dbReference type="RefSeq" id="WP_111540821.1">
    <property type="nucleotide sequence ID" value="NZ_QKYV01000003.1"/>
</dbReference>
<dbReference type="EMBL" id="QKYV01000003">
    <property type="protein sequence ID" value="PZW41763.1"/>
    <property type="molecule type" value="Genomic_DNA"/>
</dbReference>
<sequence length="213" mass="24925">MNFDKNKYKVYTWKNWMMLHYIINPGLAINEILLGMKVPKISLVDKTSEKSLAERSFIPCPHCNTLHDHRTWSTQNKTAFKNWFGLFCPTCENIIPCLTNATSFILLALTFPLWGWFKNSLKKKWLEKQPHRFKNLDLENIPNPYENGGWIKIGLMWGLSMFVIMTFIFPLMSQEDITLKSILTAIPIWVIGGLIFGYSMKFTMNRKGKRHSK</sequence>
<accession>A0A2W7ISW7</accession>
<organism evidence="2 3">
    <name type="scientific">Mesonia algae</name>
    <dbReference type="NCBI Taxonomy" id="213248"/>
    <lineage>
        <taxon>Bacteria</taxon>
        <taxon>Pseudomonadati</taxon>
        <taxon>Bacteroidota</taxon>
        <taxon>Flavobacteriia</taxon>
        <taxon>Flavobacteriales</taxon>
        <taxon>Flavobacteriaceae</taxon>
        <taxon>Mesonia</taxon>
    </lineage>
</organism>
<keyword evidence="1" id="KW-0472">Membrane</keyword>
<gene>
    <name evidence="2" type="ORF">LX95_01447</name>
</gene>
<evidence type="ECO:0000256" key="1">
    <source>
        <dbReference type="SAM" id="Phobius"/>
    </source>
</evidence>
<keyword evidence="1" id="KW-0812">Transmembrane</keyword>
<protein>
    <submittedName>
        <fullName evidence="2">Uncharacterized protein</fullName>
    </submittedName>
</protein>
<feature type="transmembrane region" description="Helical" evidence="1">
    <location>
        <begin position="98"/>
        <end position="117"/>
    </location>
</feature>
<evidence type="ECO:0000313" key="3">
    <source>
        <dbReference type="Proteomes" id="UP000249542"/>
    </source>
</evidence>